<evidence type="ECO:0000256" key="2">
    <source>
        <dbReference type="ARBA" id="ARBA00009695"/>
    </source>
</evidence>
<gene>
    <name evidence="5" type="primary">recX</name>
    <name evidence="8" type="ORF">A2721_01200</name>
</gene>
<evidence type="ECO:0000259" key="7">
    <source>
        <dbReference type="Pfam" id="PF21981"/>
    </source>
</evidence>
<dbReference type="PANTHER" id="PTHR33602">
    <property type="entry name" value="REGULATORY PROTEIN RECX FAMILY PROTEIN"/>
    <property type="match status" value="1"/>
</dbReference>
<organism evidence="8 9">
    <name type="scientific">Candidatus Gottesmanbacteria bacterium RIFCSPHIGHO2_01_FULL_47_48</name>
    <dbReference type="NCBI Taxonomy" id="1798381"/>
    <lineage>
        <taxon>Bacteria</taxon>
        <taxon>Candidatus Gottesmaniibacteriota</taxon>
    </lineage>
</organism>
<dbReference type="InterPro" id="IPR053924">
    <property type="entry name" value="RecX_HTH_2nd"/>
</dbReference>
<comment type="function">
    <text evidence="5">Modulates RecA activity.</text>
</comment>
<dbReference type="EMBL" id="MFJK01000003">
    <property type="protein sequence ID" value="OGG19772.1"/>
    <property type="molecule type" value="Genomic_DNA"/>
</dbReference>
<evidence type="ECO:0000256" key="1">
    <source>
        <dbReference type="ARBA" id="ARBA00004496"/>
    </source>
</evidence>
<dbReference type="InterPro" id="IPR053925">
    <property type="entry name" value="RecX_HTH_3rd"/>
</dbReference>
<dbReference type="Pfam" id="PF21981">
    <property type="entry name" value="RecX_HTH3"/>
    <property type="match status" value="1"/>
</dbReference>
<evidence type="ECO:0000313" key="8">
    <source>
        <dbReference type="EMBL" id="OGG19772.1"/>
    </source>
</evidence>
<dbReference type="AlphaFoldDB" id="A0A1F6A5M6"/>
<dbReference type="STRING" id="1798381.A2721_01200"/>
<name>A0A1F6A5M6_9BACT</name>
<sequence length="239" mass="27565">MKITRLEYQKKDPNRVNVYVDDKFLAGIDANDVIKLDLYANKEITPDELNKIIADSEFGKLFNATLNFLSFRPRSEWEVRQFFLRKQKHKDHRARTKAPSDITLTTSENQMDAVLAKLRQIGQIDDAAFARWFVDQRRTFKPLGKRALKYELRKKGLDQKVIAGILAEPAGEDTAPSEADLATRALTKKLSRLKMTATDAKSRFETKTKLIQFLLTRGFDYDVAKEVVEKALKMEYTQD</sequence>
<feature type="domain" description="RecX third three-helical" evidence="7">
    <location>
        <begin position="180"/>
        <end position="228"/>
    </location>
</feature>
<comment type="subcellular location">
    <subcellularLocation>
        <location evidence="1 5">Cytoplasm</location>
    </subcellularLocation>
</comment>
<dbReference type="Proteomes" id="UP000177871">
    <property type="component" value="Unassembled WGS sequence"/>
</dbReference>
<dbReference type="GO" id="GO:0005737">
    <property type="term" value="C:cytoplasm"/>
    <property type="evidence" value="ECO:0007669"/>
    <property type="project" value="UniProtKB-SubCell"/>
</dbReference>
<dbReference type="GO" id="GO:0006282">
    <property type="term" value="P:regulation of DNA repair"/>
    <property type="evidence" value="ECO:0007669"/>
    <property type="project" value="UniProtKB-UniRule"/>
</dbReference>
<evidence type="ECO:0000259" key="6">
    <source>
        <dbReference type="Pfam" id="PF02631"/>
    </source>
</evidence>
<dbReference type="InterPro" id="IPR003783">
    <property type="entry name" value="Regulatory_RecX"/>
</dbReference>
<dbReference type="Gene3D" id="1.10.10.10">
    <property type="entry name" value="Winged helix-like DNA-binding domain superfamily/Winged helix DNA-binding domain"/>
    <property type="match status" value="3"/>
</dbReference>
<dbReference type="Pfam" id="PF02631">
    <property type="entry name" value="RecX_HTH2"/>
    <property type="match status" value="1"/>
</dbReference>
<evidence type="ECO:0000313" key="9">
    <source>
        <dbReference type="Proteomes" id="UP000177871"/>
    </source>
</evidence>
<evidence type="ECO:0000256" key="4">
    <source>
        <dbReference type="ARBA" id="ARBA00022490"/>
    </source>
</evidence>
<reference evidence="8 9" key="1">
    <citation type="journal article" date="2016" name="Nat. Commun.">
        <title>Thousands of microbial genomes shed light on interconnected biogeochemical processes in an aquifer system.</title>
        <authorList>
            <person name="Anantharaman K."/>
            <person name="Brown C.T."/>
            <person name="Hug L.A."/>
            <person name="Sharon I."/>
            <person name="Castelle C.J."/>
            <person name="Probst A.J."/>
            <person name="Thomas B.C."/>
            <person name="Singh A."/>
            <person name="Wilkins M.J."/>
            <person name="Karaoz U."/>
            <person name="Brodie E.L."/>
            <person name="Williams K.H."/>
            <person name="Hubbard S.S."/>
            <person name="Banfield J.F."/>
        </authorList>
    </citation>
    <scope>NUCLEOTIDE SEQUENCE [LARGE SCALE GENOMIC DNA]</scope>
</reference>
<keyword evidence="4 5" id="KW-0963">Cytoplasm</keyword>
<dbReference type="InterPro" id="IPR036388">
    <property type="entry name" value="WH-like_DNA-bd_sf"/>
</dbReference>
<comment type="caution">
    <text evidence="8">The sequence shown here is derived from an EMBL/GenBank/DDBJ whole genome shotgun (WGS) entry which is preliminary data.</text>
</comment>
<protein>
    <recommendedName>
        <fullName evidence="3 5">Regulatory protein RecX</fullName>
    </recommendedName>
</protein>
<feature type="domain" description="RecX second three-helical" evidence="6">
    <location>
        <begin position="125"/>
        <end position="163"/>
    </location>
</feature>
<dbReference type="HAMAP" id="MF_01114">
    <property type="entry name" value="RecX"/>
    <property type="match status" value="1"/>
</dbReference>
<evidence type="ECO:0000256" key="5">
    <source>
        <dbReference type="HAMAP-Rule" id="MF_01114"/>
    </source>
</evidence>
<dbReference type="PANTHER" id="PTHR33602:SF1">
    <property type="entry name" value="REGULATORY PROTEIN RECX FAMILY PROTEIN"/>
    <property type="match status" value="1"/>
</dbReference>
<comment type="similarity">
    <text evidence="2 5">Belongs to the RecX family.</text>
</comment>
<proteinExistence type="inferred from homology"/>
<evidence type="ECO:0000256" key="3">
    <source>
        <dbReference type="ARBA" id="ARBA00018111"/>
    </source>
</evidence>
<accession>A0A1F6A5M6</accession>